<protein>
    <submittedName>
        <fullName evidence="1">Uncharacterized protein</fullName>
    </submittedName>
</protein>
<dbReference type="Proteomes" id="UP000054408">
    <property type="component" value="Unassembled WGS sequence"/>
</dbReference>
<organism evidence="1 2">
    <name type="scientific">Thecamonas trahens ATCC 50062</name>
    <dbReference type="NCBI Taxonomy" id="461836"/>
    <lineage>
        <taxon>Eukaryota</taxon>
        <taxon>Apusozoa</taxon>
        <taxon>Apusomonadida</taxon>
        <taxon>Apusomonadidae</taxon>
        <taxon>Thecamonas</taxon>
    </lineage>
</organism>
<sequence length="369" mass="36978">MAEAEVVAVVAVGRAAKWVAALGLQSGHGTKSVSVASVAVSGLEAAVGVAGVVVGQAGTGTASGAVVEAARSGSGGAIVVVEAGETGAVASGAAWARSAMEESVRVLVVAGESSPEDETNAALADVAVLAACGSADEARQRVMMVRARGNSEAQAAIVEALVAMAVAGVLSDRLLPTVWAFPQFPVVSARFARCDANRLGAGLRGALGLDESRASRVYTGFVSCRARATTRKAAAKVSETAVAASMELGVVAQCDGRVGLADGALMPLGTWLREPALAGHAEREAYFDAWLEGDAQSGRVFDAVVECVGFGLDACAVTDLHASWTTLAATLGDAMRVGDVGKYGEAVLAGAQAMCSEVGGWMKGLEAGL</sequence>
<gene>
    <name evidence="1" type="ORF">AMSG_04628</name>
</gene>
<reference evidence="1 2" key="1">
    <citation type="submission" date="2010-05" db="EMBL/GenBank/DDBJ databases">
        <title>The Genome Sequence of Thecamonas trahens ATCC 50062.</title>
        <authorList>
            <consortium name="The Broad Institute Genome Sequencing Platform"/>
            <person name="Russ C."/>
            <person name="Cuomo C."/>
            <person name="Shea T."/>
            <person name="Young S.K."/>
            <person name="Zeng Q."/>
            <person name="Koehrsen M."/>
            <person name="Haas B."/>
            <person name="Borodovsky M."/>
            <person name="Guigo R."/>
            <person name="Alvarado L."/>
            <person name="Berlin A."/>
            <person name="Bochicchio J."/>
            <person name="Borenstein D."/>
            <person name="Chapman S."/>
            <person name="Chen Z."/>
            <person name="Freedman E."/>
            <person name="Gellesch M."/>
            <person name="Goldberg J."/>
            <person name="Griggs A."/>
            <person name="Gujja S."/>
            <person name="Heilman E."/>
            <person name="Heiman D."/>
            <person name="Hepburn T."/>
            <person name="Howarth C."/>
            <person name="Jen D."/>
            <person name="Larson L."/>
            <person name="Mehta T."/>
            <person name="Park D."/>
            <person name="Pearson M."/>
            <person name="Roberts A."/>
            <person name="Saif S."/>
            <person name="Shenoy N."/>
            <person name="Sisk P."/>
            <person name="Stolte C."/>
            <person name="Sykes S."/>
            <person name="Thomson T."/>
            <person name="Walk T."/>
            <person name="White J."/>
            <person name="Yandava C."/>
            <person name="Burger G."/>
            <person name="Gray M.W."/>
            <person name="Holland P.W.H."/>
            <person name="King N."/>
            <person name="Lang F.B.F."/>
            <person name="Roger A.J."/>
            <person name="Ruiz-Trillo I."/>
            <person name="Lander E."/>
            <person name="Nusbaum C."/>
        </authorList>
    </citation>
    <scope>NUCLEOTIDE SEQUENCE [LARGE SCALE GENOMIC DNA]</scope>
    <source>
        <strain evidence="1 2">ATCC 50062</strain>
    </source>
</reference>
<keyword evidence="2" id="KW-1185">Reference proteome</keyword>
<accession>A0A0L0DC49</accession>
<dbReference type="EMBL" id="GL349452">
    <property type="protein sequence ID" value="KNC48883.1"/>
    <property type="molecule type" value="Genomic_DNA"/>
</dbReference>
<dbReference type="AlphaFoldDB" id="A0A0L0DC49"/>
<evidence type="ECO:0000313" key="2">
    <source>
        <dbReference type="Proteomes" id="UP000054408"/>
    </source>
</evidence>
<name>A0A0L0DC49_THETB</name>
<evidence type="ECO:0000313" key="1">
    <source>
        <dbReference type="EMBL" id="KNC48883.1"/>
    </source>
</evidence>
<proteinExistence type="predicted"/>
<dbReference type="GeneID" id="25564165"/>
<dbReference type="RefSeq" id="XP_013758303.1">
    <property type="nucleotide sequence ID" value="XM_013902849.1"/>
</dbReference>